<evidence type="ECO:0000256" key="1">
    <source>
        <dbReference type="SAM" id="MobiDB-lite"/>
    </source>
</evidence>
<sequence length="538" mass="54347">MKWRIISSYFLISCLLLEDLSMSAGESGEKAASGSSGGILIASSSYNDAGSGGYGSSETSRSGQITSNSSNTTSSGEYNARGTSSSGRITSSSSNATSSGGYGSGGTSSSGLTTSASSNATSSGGYGTSKAAGGISVTTLGASCAVSSGVGSSATSGGSGAATKGAAGAVGFRATGKGSSGMSSGFVSGGRDGKRDGGLGAVTVSTVTKNSYSSGGSGEAKRGSSSAVTYSPVPKEKKGTTTMAAAVSDVFYESSSTNSSPEYKRKEYGTSSLASSSATRGRTQSRESEIRARLQSASPPASWTELDDVKRLLRGNHSTSTSPTRSPNNTLPIPKKASVETRTMSDSAATEHYGSIWSGGGSSGYGYNTNPNNLSATSTLYSSGVQNNLTLSSPSMNGGFSAGSTVPMYGLQNNLGTTSPMAFSATGANTHTVYGVQKNVSGPVIGTTTVRPSSPINDESPGKDFKFVLIEKENAPVKKETERLVMTKDTGKQFMSTAHATTSAFFSGDSLQRDKQKLSSSTMGEGTDTKCRQDLLSS</sequence>
<feature type="region of interest" description="Disordered" evidence="1">
    <location>
        <begin position="51"/>
        <end position="128"/>
    </location>
</feature>
<feature type="compositionally biased region" description="Polar residues" evidence="1">
    <location>
        <begin position="56"/>
        <end position="65"/>
    </location>
</feature>
<organism evidence="3 4">
    <name type="scientific">Champsocephalus esox</name>
    <name type="common">pike icefish</name>
    <dbReference type="NCBI Taxonomy" id="159716"/>
    <lineage>
        <taxon>Eukaryota</taxon>
        <taxon>Metazoa</taxon>
        <taxon>Chordata</taxon>
        <taxon>Craniata</taxon>
        <taxon>Vertebrata</taxon>
        <taxon>Euteleostomi</taxon>
        <taxon>Actinopterygii</taxon>
        <taxon>Neopterygii</taxon>
        <taxon>Teleostei</taxon>
        <taxon>Neoteleostei</taxon>
        <taxon>Acanthomorphata</taxon>
        <taxon>Eupercaria</taxon>
        <taxon>Perciformes</taxon>
        <taxon>Notothenioidei</taxon>
        <taxon>Channichthyidae</taxon>
        <taxon>Champsocephalus</taxon>
    </lineage>
</organism>
<accession>A0AAN8CCM5</accession>
<dbReference type="Proteomes" id="UP001335648">
    <property type="component" value="Unassembled WGS sequence"/>
</dbReference>
<protein>
    <submittedName>
        <fullName evidence="3">Uncharacterized protein</fullName>
    </submittedName>
</protein>
<dbReference type="EMBL" id="JAULUE010002052">
    <property type="protein sequence ID" value="KAK5900000.1"/>
    <property type="molecule type" value="Genomic_DNA"/>
</dbReference>
<feature type="compositionally biased region" description="Polar residues" evidence="1">
    <location>
        <begin position="269"/>
        <end position="282"/>
    </location>
</feature>
<reference evidence="3 4" key="1">
    <citation type="journal article" date="2023" name="Mol. Biol. Evol.">
        <title>Genomics of Secondarily Temperate Adaptation in the Only Non-Antarctic Icefish.</title>
        <authorList>
            <person name="Rivera-Colon A.G."/>
            <person name="Rayamajhi N."/>
            <person name="Minhas B.F."/>
            <person name="Madrigal G."/>
            <person name="Bilyk K.T."/>
            <person name="Yoon V."/>
            <person name="Hune M."/>
            <person name="Gregory S."/>
            <person name="Cheng C.H.C."/>
            <person name="Catchen J.M."/>
        </authorList>
    </citation>
    <scope>NUCLEOTIDE SEQUENCE [LARGE SCALE GENOMIC DNA]</scope>
    <source>
        <strain evidence="3">JC2023a</strain>
    </source>
</reference>
<feature type="signal peptide" evidence="2">
    <location>
        <begin position="1"/>
        <end position="25"/>
    </location>
</feature>
<feature type="region of interest" description="Disordered" evidence="1">
    <location>
        <begin position="509"/>
        <end position="538"/>
    </location>
</feature>
<gene>
    <name evidence="3" type="ORF">CesoFtcFv8_009418</name>
</gene>
<feature type="chain" id="PRO_5042819585" evidence="2">
    <location>
        <begin position="26"/>
        <end position="538"/>
    </location>
</feature>
<dbReference type="AlphaFoldDB" id="A0AAN8CCM5"/>
<keyword evidence="2" id="KW-0732">Signal</keyword>
<name>A0AAN8CCM5_9TELE</name>
<comment type="caution">
    <text evidence="3">The sequence shown here is derived from an EMBL/GenBank/DDBJ whole genome shotgun (WGS) entry which is preliminary data.</text>
</comment>
<feature type="compositionally biased region" description="Polar residues" evidence="1">
    <location>
        <begin position="203"/>
        <end position="214"/>
    </location>
</feature>
<evidence type="ECO:0000313" key="4">
    <source>
        <dbReference type="Proteomes" id="UP001335648"/>
    </source>
</evidence>
<evidence type="ECO:0000313" key="3">
    <source>
        <dbReference type="EMBL" id="KAK5900000.1"/>
    </source>
</evidence>
<feature type="compositionally biased region" description="Low complexity" evidence="1">
    <location>
        <begin position="318"/>
        <end position="330"/>
    </location>
</feature>
<proteinExistence type="predicted"/>
<feature type="compositionally biased region" description="Low complexity" evidence="1">
    <location>
        <begin position="109"/>
        <end position="123"/>
    </location>
</feature>
<evidence type="ECO:0000256" key="2">
    <source>
        <dbReference type="SAM" id="SignalP"/>
    </source>
</evidence>
<feature type="compositionally biased region" description="Low complexity" evidence="1">
    <location>
        <begin position="66"/>
        <end position="99"/>
    </location>
</feature>
<feature type="region of interest" description="Disordered" evidence="1">
    <location>
        <begin position="178"/>
        <end position="348"/>
    </location>
</feature>
<feature type="compositionally biased region" description="Basic and acidic residues" evidence="1">
    <location>
        <begin position="527"/>
        <end position="538"/>
    </location>
</feature>
<keyword evidence="4" id="KW-1185">Reference proteome</keyword>